<dbReference type="SUPFAM" id="SSF54001">
    <property type="entry name" value="Cysteine proteinases"/>
    <property type="match status" value="1"/>
</dbReference>
<evidence type="ECO:0000259" key="2">
    <source>
        <dbReference type="Pfam" id="PF01471"/>
    </source>
</evidence>
<comment type="caution">
    <text evidence="3">The sequence shown here is derived from an EMBL/GenBank/DDBJ whole genome shotgun (WGS) entry which is preliminary data.</text>
</comment>
<accession>A0A9D1ALT8</accession>
<dbReference type="Pfam" id="PF01471">
    <property type="entry name" value="PG_binding_1"/>
    <property type="match status" value="1"/>
</dbReference>
<feature type="domain" description="Peptidoglycan binding-like" evidence="2">
    <location>
        <begin position="170"/>
        <end position="219"/>
    </location>
</feature>
<dbReference type="Gene3D" id="2.30.30.40">
    <property type="entry name" value="SH3 Domains"/>
    <property type="match status" value="1"/>
</dbReference>
<evidence type="ECO:0000313" key="4">
    <source>
        <dbReference type="Proteomes" id="UP000824242"/>
    </source>
</evidence>
<dbReference type="Proteomes" id="UP000824242">
    <property type="component" value="Unassembled WGS sequence"/>
</dbReference>
<dbReference type="Gene3D" id="3.90.1720.10">
    <property type="entry name" value="endopeptidase domain like (from Nostoc punctiforme)"/>
    <property type="match status" value="1"/>
</dbReference>
<dbReference type="InterPro" id="IPR038765">
    <property type="entry name" value="Papain-like_cys_pep_sf"/>
</dbReference>
<protein>
    <submittedName>
        <fullName evidence="3">Peptidoglycan-binding protein</fullName>
    </submittedName>
</protein>
<dbReference type="SUPFAM" id="SSF47090">
    <property type="entry name" value="PGBD-like"/>
    <property type="match status" value="1"/>
</dbReference>
<name>A0A9D1ALT8_9FIRM</name>
<evidence type="ECO:0000256" key="1">
    <source>
        <dbReference type="SAM" id="MobiDB-lite"/>
    </source>
</evidence>
<gene>
    <name evidence="3" type="ORF">IAB89_03875</name>
</gene>
<dbReference type="Gene3D" id="1.10.101.10">
    <property type="entry name" value="PGBD-like superfamily/PGBD"/>
    <property type="match status" value="1"/>
</dbReference>
<evidence type="ECO:0000313" key="3">
    <source>
        <dbReference type="EMBL" id="HIR46789.1"/>
    </source>
</evidence>
<dbReference type="EMBL" id="DVGZ01000040">
    <property type="protein sequence ID" value="HIR46789.1"/>
    <property type="molecule type" value="Genomic_DNA"/>
</dbReference>
<sequence length="303" mass="32717">MSYTSLAQSAVDWALSKVGCAYSQAKRTQEDIFDCSSLVARAYSAQGKRWKYGGSVPTSNKEIYDDDFELLWPATYAQIGKSFGGALVINMAKQPGDLQFLCTDSGTSRLSKITHVTMVATPTQIVHARGTKYGACTNSISLYAGKVCGVVRYNPACALRLGMKGYRTLRLQQALNLHGADISEDGEFGEKTQKALKDFQTAQGHKATGETNLATLNVLGLNAEAKPLSQSTGSEPSSQNPILVTGGSVHIRTGPGKEYDSVMIAHAGDVLHGIDAEGWNPILLDGEVRWISQKYSQRTDTVR</sequence>
<organism evidence="3 4">
    <name type="scientific">Candidatus Caccousia avicola</name>
    <dbReference type="NCBI Taxonomy" id="2840721"/>
    <lineage>
        <taxon>Bacteria</taxon>
        <taxon>Bacillati</taxon>
        <taxon>Bacillota</taxon>
        <taxon>Clostridia</taxon>
        <taxon>Eubacteriales</taxon>
        <taxon>Oscillospiraceae</taxon>
        <taxon>Oscillospiraceae incertae sedis</taxon>
        <taxon>Candidatus Caccousia</taxon>
    </lineage>
</organism>
<reference evidence="3" key="2">
    <citation type="journal article" date="2021" name="PeerJ">
        <title>Extensive microbial diversity within the chicken gut microbiome revealed by metagenomics and culture.</title>
        <authorList>
            <person name="Gilroy R."/>
            <person name="Ravi A."/>
            <person name="Getino M."/>
            <person name="Pursley I."/>
            <person name="Horton D.L."/>
            <person name="Alikhan N.F."/>
            <person name="Baker D."/>
            <person name="Gharbi K."/>
            <person name="Hall N."/>
            <person name="Watson M."/>
            <person name="Adriaenssens E.M."/>
            <person name="Foster-Nyarko E."/>
            <person name="Jarju S."/>
            <person name="Secka A."/>
            <person name="Antonio M."/>
            <person name="Oren A."/>
            <person name="Chaudhuri R.R."/>
            <person name="La Ragione R."/>
            <person name="Hildebrand F."/>
            <person name="Pallen M.J."/>
        </authorList>
    </citation>
    <scope>NUCLEOTIDE SEQUENCE</scope>
    <source>
        <strain evidence="3">ChiSxjej1B13-7958</strain>
    </source>
</reference>
<reference evidence="3" key="1">
    <citation type="submission" date="2020-10" db="EMBL/GenBank/DDBJ databases">
        <authorList>
            <person name="Gilroy R."/>
        </authorList>
    </citation>
    <scope>NUCLEOTIDE SEQUENCE</scope>
    <source>
        <strain evidence="3">ChiSxjej1B13-7958</strain>
    </source>
</reference>
<dbReference type="AlphaFoldDB" id="A0A9D1ALT8"/>
<feature type="compositionally biased region" description="Polar residues" evidence="1">
    <location>
        <begin position="228"/>
        <end position="242"/>
    </location>
</feature>
<proteinExistence type="predicted"/>
<dbReference type="InterPro" id="IPR002477">
    <property type="entry name" value="Peptidoglycan-bd-like"/>
</dbReference>
<feature type="region of interest" description="Disordered" evidence="1">
    <location>
        <begin position="227"/>
        <end position="249"/>
    </location>
</feature>
<dbReference type="InterPro" id="IPR036365">
    <property type="entry name" value="PGBD-like_sf"/>
</dbReference>
<dbReference type="InterPro" id="IPR036366">
    <property type="entry name" value="PGBDSf"/>
</dbReference>